<dbReference type="GeneID" id="38777050"/>
<dbReference type="Proteomes" id="UP000287166">
    <property type="component" value="Unassembled WGS sequence"/>
</dbReference>
<feature type="compositionally biased region" description="Polar residues" evidence="1">
    <location>
        <begin position="55"/>
        <end position="64"/>
    </location>
</feature>
<evidence type="ECO:0000313" key="2">
    <source>
        <dbReference type="EMBL" id="GBE80133.1"/>
    </source>
</evidence>
<name>A0A401GDD4_9APHY</name>
<dbReference type="AlphaFoldDB" id="A0A401GDD4"/>
<keyword evidence="3" id="KW-1185">Reference proteome</keyword>
<dbReference type="EMBL" id="BFAD01000002">
    <property type="protein sequence ID" value="GBE80133.1"/>
    <property type="molecule type" value="Genomic_DNA"/>
</dbReference>
<dbReference type="InParanoid" id="A0A401GDD4"/>
<protein>
    <submittedName>
        <fullName evidence="2">Uncharacterized protein</fullName>
    </submittedName>
</protein>
<feature type="region of interest" description="Disordered" evidence="1">
    <location>
        <begin position="44"/>
        <end position="65"/>
    </location>
</feature>
<organism evidence="2 3">
    <name type="scientific">Sparassis crispa</name>
    <dbReference type="NCBI Taxonomy" id="139825"/>
    <lineage>
        <taxon>Eukaryota</taxon>
        <taxon>Fungi</taxon>
        <taxon>Dikarya</taxon>
        <taxon>Basidiomycota</taxon>
        <taxon>Agaricomycotina</taxon>
        <taxon>Agaricomycetes</taxon>
        <taxon>Polyporales</taxon>
        <taxon>Sparassidaceae</taxon>
        <taxon>Sparassis</taxon>
    </lineage>
</organism>
<evidence type="ECO:0000256" key="1">
    <source>
        <dbReference type="SAM" id="MobiDB-lite"/>
    </source>
</evidence>
<reference evidence="2 3" key="1">
    <citation type="journal article" date="2018" name="Sci. Rep.">
        <title>Genome sequence of the cauliflower mushroom Sparassis crispa (Hanabiratake) and its association with beneficial usage.</title>
        <authorList>
            <person name="Kiyama R."/>
            <person name="Furutani Y."/>
            <person name="Kawaguchi K."/>
            <person name="Nakanishi T."/>
        </authorList>
    </citation>
    <scope>NUCLEOTIDE SEQUENCE [LARGE SCALE GENOMIC DNA]</scope>
</reference>
<dbReference type="RefSeq" id="XP_027611046.1">
    <property type="nucleotide sequence ID" value="XM_027755245.1"/>
</dbReference>
<evidence type="ECO:0000313" key="3">
    <source>
        <dbReference type="Proteomes" id="UP000287166"/>
    </source>
</evidence>
<gene>
    <name evidence="2" type="ORF">SCP_0213360</name>
</gene>
<proteinExistence type="predicted"/>
<accession>A0A401GDD4</accession>
<comment type="caution">
    <text evidence="2">The sequence shown here is derived from an EMBL/GenBank/DDBJ whole genome shotgun (WGS) entry which is preliminary data.</text>
</comment>
<sequence>MGRGSSCMWNKLVRIHRERPALSYGIRVALFSGESELAIGGRADEVDEVDEPERQTGSPNSVRKTWTCGGRIARTSAGPAVQRLLIPSPIHVSVDVAGKSKLL</sequence>